<dbReference type="Pfam" id="PF00725">
    <property type="entry name" value="3HCDH"/>
    <property type="match status" value="1"/>
</dbReference>
<dbReference type="GeneID" id="55991520"/>
<dbReference type="EMBL" id="CP055899">
    <property type="protein sequence ID" value="QKX56910.1"/>
    <property type="molecule type" value="Genomic_DNA"/>
</dbReference>
<accession>A0A7H8QSG0</accession>
<dbReference type="PANTHER" id="PTHR48075">
    <property type="entry name" value="3-HYDROXYACYL-COA DEHYDROGENASE FAMILY PROTEIN"/>
    <property type="match status" value="1"/>
</dbReference>
<dbReference type="KEGG" id="trg:TRUGW13939_04018"/>
<evidence type="ECO:0000256" key="1">
    <source>
        <dbReference type="ARBA" id="ARBA00023002"/>
    </source>
</evidence>
<dbReference type="SUPFAM" id="SSF101898">
    <property type="entry name" value="NHL repeat"/>
    <property type="match status" value="1"/>
</dbReference>
<evidence type="ECO:0000313" key="4">
    <source>
        <dbReference type="EMBL" id="QKX56910.1"/>
    </source>
</evidence>
<dbReference type="InterPro" id="IPR013328">
    <property type="entry name" value="6PGD_dom2"/>
</dbReference>
<dbReference type="Gene3D" id="1.10.1040.10">
    <property type="entry name" value="N-(1-d-carboxylethyl)-l-norvaline Dehydrogenase, domain 2"/>
    <property type="match status" value="1"/>
</dbReference>
<dbReference type="GO" id="GO:0070403">
    <property type="term" value="F:NAD+ binding"/>
    <property type="evidence" value="ECO:0007669"/>
    <property type="project" value="InterPro"/>
</dbReference>
<evidence type="ECO:0000259" key="2">
    <source>
        <dbReference type="Pfam" id="PF00725"/>
    </source>
</evidence>
<evidence type="ECO:0000313" key="5">
    <source>
        <dbReference type="Proteomes" id="UP000509510"/>
    </source>
</evidence>
<dbReference type="Pfam" id="PF02737">
    <property type="entry name" value="3HCDH_N"/>
    <property type="match status" value="1"/>
</dbReference>
<name>A0A7H8QSG0_TALRU</name>
<dbReference type="Gene3D" id="3.40.50.720">
    <property type="entry name" value="NAD(P)-binding Rossmann-like Domain"/>
    <property type="match status" value="1"/>
</dbReference>
<dbReference type="InterPro" id="IPR011042">
    <property type="entry name" value="6-blade_b-propeller_TolB-like"/>
</dbReference>
<sequence length="607" mass="66635">MESWKQPEEYRNRPVTVLGAGVLGRRIGCIWASGGYDVILRDPSAEQCADGIEYILENVESYSQKTGQKPGKVQAVEHLKGAVQNAWLVIEAVPEKIQLKIDTFAELEALAPADCILASNSSSYKSSEMLTKVSANTKTRILNMHYYMPPQSMIVEIMTDGCTDSAIFPFIVERSKEVATLPYLARKESTGFIFNRLWAAIKREILSILAEGVSVPEEIDSMWMEMFVKGGMAPCRTMDAVGLDTVAFIEHHYVDERGLSPEKTVDFLQQNYLNHGKLGTKCSLGGLYPPVDDKSKARNGVVAKDPKILVLDLGLSAAEPSLNSGQIVELTAGGKIKVLIRNQALPDGIAVDHVNGRMFWTCMGVPGHIDGAVYSANVDGSLVQTVVAPGTINTPKQLTIDSVAQKVYFCDREGLRVFRCNFDGSDLEAVIETGSYKEYGQDATKWCVGITVAPTLGKFYWSQKGPSKGGKGRIFGANITMPAGQCASTRDDIQCILDDLPEPVDLEIDEQSRRLYWTDRGEIPCGNSLNLIQLDVLGFPASVNEAQKYRSLSRHFKEAIGLKLDLVNNGIYITDLGGNIYHCGLDGQKKEKLYTDDYRAFTGIALA</sequence>
<dbReference type="SMART" id="SM00135">
    <property type="entry name" value="LY"/>
    <property type="match status" value="4"/>
</dbReference>
<dbReference type="InterPro" id="IPR008927">
    <property type="entry name" value="6-PGluconate_DH-like_C_sf"/>
</dbReference>
<dbReference type="AlphaFoldDB" id="A0A7H8QSG0"/>
<reference evidence="5" key="1">
    <citation type="submission" date="2020-06" db="EMBL/GenBank/DDBJ databases">
        <title>A chromosome-scale genome assembly of Talaromyces rugulosus W13939.</title>
        <authorList>
            <person name="Wang B."/>
            <person name="Guo L."/>
            <person name="Ye K."/>
            <person name="Wang L."/>
        </authorList>
    </citation>
    <scope>NUCLEOTIDE SEQUENCE [LARGE SCALE GENOMIC DNA]</scope>
    <source>
        <strain evidence="5">W13939</strain>
    </source>
</reference>
<keyword evidence="5" id="KW-1185">Reference proteome</keyword>
<dbReference type="Gene3D" id="2.120.10.30">
    <property type="entry name" value="TolB, C-terminal domain"/>
    <property type="match status" value="2"/>
</dbReference>
<dbReference type="InterPro" id="IPR000033">
    <property type="entry name" value="LDLR_classB_rpt"/>
</dbReference>
<dbReference type="InterPro" id="IPR006108">
    <property type="entry name" value="3HC_DH_C"/>
</dbReference>
<dbReference type="InterPro" id="IPR006176">
    <property type="entry name" value="3-OHacyl-CoA_DH_NAD-bd"/>
</dbReference>
<dbReference type="RefSeq" id="XP_035343088.1">
    <property type="nucleotide sequence ID" value="XM_035487195.1"/>
</dbReference>
<dbReference type="SUPFAM" id="SSF48179">
    <property type="entry name" value="6-phosphogluconate dehydrogenase C-terminal domain-like"/>
    <property type="match status" value="1"/>
</dbReference>
<dbReference type="InterPro" id="IPR036291">
    <property type="entry name" value="NAD(P)-bd_dom_sf"/>
</dbReference>
<protein>
    <submittedName>
        <fullName evidence="4">Uncharacterized protein</fullName>
    </submittedName>
</protein>
<dbReference type="Proteomes" id="UP000509510">
    <property type="component" value="Chromosome II"/>
</dbReference>
<dbReference type="OrthoDB" id="5958943at2759"/>
<gene>
    <name evidence="4" type="ORF">TRUGW13939_04018</name>
</gene>
<proteinExistence type="predicted"/>
<keyword evidence="1" id="KW-0560">Oxidoreductase</keyword>
<feature type="domain" description="3-hydroxyacyl-CoA dehydrogenase NAD binding" evidence="3">
    <location>
        <begin position="15"/>
        <end position="179"/>
    </location>
</feature>
<evidence type="ECO:0000259" key="3">
    <source>
        <dbReference type="Pfam" id="PF02737"/>
    </source>
</evidence>
<dbReference type="GO" id="GO:0016616">
    <property type="term" value="F:oxidoreductase activity, acting on the CH-OH group of donors, NAD or NADP as acceptor"/>
    <property type="evidence" value="ECO:0007669"/>
    <property type="project" value="InterPro"/>
</dbReference>
<dbReference type="GO" id="GO:0006631">
    <property type="term" value="P:fatty acid metabolic process"/>
    <property type="evidence" value="ECO:0007669"/>
    <property type="project" value="InterPro"/>
</dbReference>
<dbReference type="SUPFAM" id="SSF51735">
    <property type="entry name" value="NAD(P)-binding Rossmann-fold domains"/>
    <property type="match status" value="1"/>
</dbReference>
<feature type="domain" description="3-hydroxyacyl-CoA dehydrogenase C-terminal" evidence="2">
    <location>
        <begin position="191"/>
        <end position="282"/>
    </location>
</feature>
<organism evidence="4 5">
    <name type="scientific">Talaromyces rugulosus</name>
    <name type="common">Penicillium rugulosum</name>
    <dbReference type="NCBI Taxonomy" id="121627"/>
    <lineage>
        <taxon>Eukaryota</taxon>
        <taxon>Fungi</taxon>
        <taxon>Dikarya</taxon>
        <taxon>Ascomycota</taxon>
        <taxon>Pezizomycotina</taxon>
        <taxon>Eurotiomycetes</taxon>
        <taxon>Eurotiomycetidae</taxon>
        <taxon>Eurotiales</taxon>
        <taxon>Trichocomaceae</taxon>
        <taxon>Talaromyces</taxon>
        <taxon>Talaromyces sect. Islandici</taxon>
    </lineage>
</organism>
<dbReference type="PANTHER" id="PTHR48075:SF10">
    <property type="entry name" value="DEHYDROGENASE, PUTATIVE (AFU_ORTHOLOGUE AFUA_5G10070)-RELATED"/>
    <property type="match status" value="1"/>
</dbReference>